<evidence type="ECO:0000256" key="6">
    <source>
        <dbReference type="PROSITE-ProRule" id="PRU00169"/>
    </source>
</evidence>
<evidence type="ECO:0000259" key="9">
    <source>
        <dbReference type="PROSITE" id="PS51755"/>
    </source>
</evidence>
<feature type="modified residue" description="4-aspartylphosphate" evidence="6">
    <location>
        <position position="63"/>
    </location>
</feature>
<dbReference type="PANTHER" id="PTHR48111">
    <property type="entry name" value="REGULATOR OF RPOS"/>
    <property type="match status" value="1"/>
</dbReference>
<proteinExistence type="predicted"/>
<evidence type="ECO:0000256" key="2">
    <source>
        <dbReference type="ARBA" id="ARBA00023012"/>
    </source>
</evidence>
<dbReference type="SUPFAM" id="SSF52172">
    <property type="entry name" value="CheY-like"/>
    <property type="match status" value="1"/>
</dbReference>
<sequence length="228" mass="26234">MLDINVLKKLENISVLVVEDDENTRVAIAQSLKFYCKKLVTASDGLSGFDEYFKDDFDIVITDINLPNLNGLSMLDEIKKIAPHLISIVITSYDTNENILASIKLGAYHYLRKPIKIEDLQTTIIMATKHLFDEKIRFKNGYEYDFKERILYKNANIIPLTKIEARLFYLLVSNLDKVINYEMIESYVWGSKSMSSEALRMIVNKIRLKTDRAIIENFSGVGYKITKG</sequence>
<keyword evidence="3" id="KW-0805">Transcription regulation</keyword>
<dbReference type="Pfam" id="PF00072">
    <property type="entry name" value="Response_reg"/>
    <property type="match status" value="1"/>
</dbReference>
<gene>
    <name evidence="10" type="ORF">NYG85_08650</name>
</gene>
<dbReference type="InterPro" id="IPR036388">
    <property type="entry name" value="WH-like_DNA-bd_sf"/>
</dbReference>
<dbReference type="SMART" id="SM00862">
    <property type="entry name" value="Trans_reg_C"/>
    <property type="match status" value="1"/>
</dbReference>
<dbReference type="PROSITE" id="PS50110">
    <property type="entry name" value="RESPONSE_REGULATORY"/>
    <property type="match status" value="1"/>
</dbReference>
<dbReference type="Gene3D" id="3.40.50.2300">
    <property type="match status" value="1"/>
</dbReference>
<dbReference type="PROSITE" id="PS51755">
    <property type="entry name" value="OMPR_PHOB"/>
    <property type="match status" value="1"/>
</dbReference>
<name>A0ABT7HRC2_9BACT</name>
<reference evidence="10" key="2">
    <citation type="journal article" date="2023" name="Microorganisms">
        <title>Isolation and Genomic Characteristics of Cat-Borne Campylobacter felis sp. nov. and Sheep-Borne Campylobacter ovis sp. nov.</title>
        <authorList>
            <person name="Wang H."/>
            <person name="Li Y."/>
            <person name="Gu Y."/>
            <person name="Zhou G."/>
            <person name="Chen X."/>
            <person name="Zhang X."/>
            <person name="Shao Z."/>
            <person name="Zhang J."/>
            <person name="Zhang M."/>
        </authorList>
    </citation>
    <scope>NUCLEOTIDE SEQUENCE</scope>
    <source>
        <strain evidence="10">PS10</strain>
    </source>
</reference>
<dbReference type="InterPro" id="IPR001867">
    <property type="entry name" value="OmpR/PhoB-type_DNA-bd"/>
</dbReference>
<dbReference type="InterPro" id="IPR039420">
    <property type="entry name" value="WalR-like"/>
</dbReference>
<dbReference type="PANTHER" id="PTHR48111:SF1">
    <property type="entry name" value="TWO-COMPONENT RESPONSE REGULATOR ORR33"/>
    <property type="match status" value="1"/>
</dbReference>
<accession>A0ABT7HRC2</accession>
<dbReference type="EMBL" id="JANURM010000012">
    <property type="protein sequence ID" value="MDL0089425.1"/>
    <property type="molecule type" value="Genomic_DNA"/>
</dbReference>
<keyword evidence="11" id="KW-1185">Reference proteome</keyword>
<evidence type="ECO:0000256" key="1">
    <source>
        <dbReference type="ARBA" id="ARBA00022553"/>
    </source>
</evidence>
<evidence type="ECO:0000313" key="11">
    <source>
        <dbReference type="Proteomes" id="UP001173801"/>
    </source>
</evidence>
<comment type="caution">
    <text evidence="10">The sequence shown here is derived from an EMBL/GenBank/DDBJ whole genome shotgun (WGS) entry which is preliminary data.</text>
</comment>
<dbReference type="Pfam" id="PF00486">
    <property type="entry name" value="Trans_reg_C"/>
    <property type="match status" value="1"/>
</dbReference>
<dbReference type="Gene3D" id="1.10.10.10">
    <property type="entry name" value="Winged helix-like DNA-binding domain superfamily/Winged helix DNA-binding domain"/>
    <property type="match status" value="1"/>
</dbReference>
<keyword evidence="4 7" id="KW-0238">DNA-binding</keyword>
<evidence type="ECO:0000256" key="3">
    <source>
        <dbReference type="ARBA" id="ARBA00023015"/>
    </source>
</evidence>
<keyword evidence="2" id="KW-0902">Two-component regulatory system</keyword>
<evidence type="ECO:0000256" key="7">
    <source>
        <dbReference type="PROSITE-ProRule" id="PRU01091"/>
    </source>
</evidence>
<feature type="domain" description="OmpR/PhoB-type" evidence="9">
    <location>
        <begin position="133"/>
        <end position="227"/>
    </location>
</feature>
<organism evidence="10 11">
    <name type="scientific">Campylobacter gastrosuis</name>
    <dbReference type="NCBI Taxonomy" id="2974576"/>
    <lineage>
        <taxon>Bacteria</taxon>
        <taxon>Pseudomonadati</taxon>
        <taxon>Campylobacterota</taxon>
        <taxon>Epsilonproteobacteria</taxon>
        <taxon>Campylobacterales</taxon>
        <taxon>Campylobacteraceae</taxon>
        <taxon>Campylobacter</taxon>
    </lineage>
</organism>
<feature type="DNA-binding region" description="OmpR/PhoB-type" evidence="7">
    <location>
        <begin position="133"/>
        <end position="227"/>
    </location>
</feature>
<protein>
    <submittedName>
        <fullName evidence="10">Response regulator transcription factor</fullName>
    </submittedName>
</protein>
<keyword evidence="1 6" id="KW-0597">Phosphoprotein</keyword>
<evidence type="ECO:0000313" key="10">
    <source>
        <dbReference type="EMBL" id="MDL0089425.1"/>
    </source>
</evidence>
<evidence type="ECO:0000259" key="8">
    <source>
        <dbReference type="PROSITE" id="PS50110"/>
    </source>
</evidence>
<evidence type="ECO:0000256" key="4">
    <source>
        <dbReference type="ARBA" id="ARBA00023125"/>
    </source>
</evidence>
<feature type="domain" description="Response regulatory" evidence="8">
    <location>
        <begin position="14"/>
        <end position="128"/>
    </location>
</feature>
<keyword evidence="5" id="KW-0804">Transcription</keyword>
<dbReference type="InterPro" id="IPR001789">
    <property type="entry name" value="Sig_transdc_resp-reg_receiver"/>
</dbReference>
<dbReference type="Proteomes" id="UP001173801">
    <property type="component" value="Unassembled WGS sequence"/>
</dbReference>
<dbReference type="RefSeq" id="WP_284938090.1">
    <property type="nucleotide sequence ID" value="NZ_JANURM010000012.1"/>
</dbReference>
<dbReference type="SMART" id="SM00448">
    <property type="entry name" value="REC"/>
    <property type="match status" value="1"/>
</dbReference>
<evidence type="ECO:0000256" key="5">
    <source>
        <dbReference type="ARBA" id="ARBA00023163"/>
    </source>
</evidence>
<dbReference type="InterPro" id="IPR011006">
    <property type="entry name" value="CheY-like_superfamily"/>
</dbReference>
<reference evidence="10" key="1">
    <citation type="submission" date="2022-08" db="EMBL/GenBank/DDBJ databases">
        <authorList>
            <person name="Wang H."/>
        </authorList>
    </citation>
    <scope>NUCLEOTIDE SEQUENCE</scope>
    <source>
        <strain evidence="10">PS10</strain>
    </source>
</reference>
<dbReference type="CDD" id="cd00156">
    <property type="entry name" value="REC"/>
    <property type="match status" value="1"/>
</dbReference>